<name>H2Y2Q7_CIOIN</name>
<reference evidence="1" key="3">
    <citation type="submission" date="2025-08" db="UniProtKB">
        <authorList>
            <consortium name="Ensembl"/>
        </authorList>
    </citation>
    <scope>IDENTIFICATION</scope>
</reference>
<protein>
    <submittedName>
        <fullName evidence="1">Uncharacterized protein</fullName>
    </submittedName>
</protein>
<dbReference type="Ensembl" id="ENSCINT00000032427.1">
    <property type="protein sequence ID" value="ENSCINP00000036192.1"/>
    <property type="gene ID" value="ENSCING00000018094.1"/>
</dbReference>
<keyword evidence="2" id="KW-1185">Reference proteome</keyword>
<dbReference type="Proteomes" id="UP000008144">
    <property type="component" value="Chromosome 11"/>
</dbReference>
<evidence type="ECO:0000313" key="2">
    <source>
        <dbReference type="Proteomes" id="UP000008144"/>
    </source>
</evidence>
<dbReference type="InParanoid" id="H2Y2Q7"/>
<sequence length="33" mass="3933">RFKLDKNGKIKLPRRLIHCSDGILEEYSTDEEE</sequence>
<reference evidence="1" key="4">
    <citation type="submission" date="2025-09" db="UniProtKB">
        <authorList>
            <consortium name="Ensembl"/>
        </authorList>
    </citation>
    <scope>IDENTIFICATION</scope>
</reference>
<accession>H2Y2Q7</accession>
<dbReference type="HOGENOM" id="CLU_3386970_0_0_1"/>
<dbReference type="EMBL" id="EAAA01000747">
    <property type="status" value="NOT_ANNOTATED_CDS"/>
    <property type="molecule type" value="Genomic_DNA"/>
</dbReference>
<reference evidence="2" key="1">
    <citation type="journal article" date="2002" name="Science">
        <title>The draft genome of Ciona intestinalis: insights into chordate and vertebrate origins.</title>
        <authorList>
            <person name="Dehal P."/>
            <person name="Satou Y."/>
            <person name="Campbell R.K."/>
            <person name="Chapman J."/>
            <person name="Degnan B."/>
            <person name="De Tomaso A."/>
            <person name="Davidson B."/>
            <person name="Di Gregorio A."/>
            <person name="Gelpke M."/>
            <person name="Goodstein D.M."/>
            <person name="Harafuji N."/>
            <person name="Hastings K.E."/>
            <person name="Ho I."/>
            <person name="Hotta K."/>
            <person name="Huang W."/>
            <person name="Kawashima T."/>
            <person name="Lemaire P."/>
            <person name="Martinez D."/>
            <person name="Meinertzhagen I.A."/>
            <person name="Necula S."/>
            <person name="Nonaka M."/>
            <person name="Putnam N."/>
            <person name="Rash S."/>
            <person name="Saiga H."/>
            <person name="Satake M."/>
            <person name="Terry A."/>
            <person name="Yamada L."/>
            <person name="Wang H.G."/>
            <person name="Awazu S."/>
            <person name="Azumi K."/>
            <person name="Boore J."/>
            <person name="Branno M."/>
            <person name="Chin-Bow S."/>
            <person name="DeSantis R."/>
            <person name="Doyle S."/>
            <person name="Francino P."/>
            <person name="Keys D.N."/>
            <person name="Haga S."/>
            <person name="Hayashi H."/>
            <person name="Hino K."/>
            <person name="Imai K.S."/>
            <person name="Inaba K."/>
            <person name="Kano S."/>
            <person name="Kobayashi K."/>
            <person name="Kobayashi M."/>
            <person name="Lee B.I."/>
            <person name="Makabe K.W."/>
            <person name="Manohar C."/>
            <person name="Matassi G."/>
            <person name="Medina M."/>
            <person name="Mochizuki Y."/>
            <person name="Mount S."/>
            <person name="Morishita T."/>
            <person name="Miura S."/>
            <person name="Nakayama A."/>
            <person name="Nishizaka S."/>
            <person name="Nomoto H."/>
            <person name="Ohta F."/>
            <person name="Oishi K."/>
            <person name="Rigoutsos I."/>
            <person name="Sano M."/>
            <person name="Sasaki A."/>
            <person name="Sasakura Y."/>
            <person name="Shoguchi E."/>
            <person name="Shin-i T."/>
            <person name="Spagnuolo A."/>
            <person name="Stainier D."/>
            <person name="Suzuki M.M."/>
            <person name="Tassy O."/>
            <person name="Takatori N."/>
            <person name="Tokuoka M."/>
            <person name="Yagi K."/>
            <person name="Yoshizaki F."/>
            <person name="Wada S."/>
            <person name="Zhang C."/>
            <person name="Hyatt P.D."/>
            <person name="Larimer F."/>
            <person name="Detter C."/>
            <person name="Doggett N."/>
            <person name="Glavina T."/>
            <person name="Hawkins T."/>
            <person name="Richardson P."/>
            <person name="Lucas S."/>
            <person name="Kohara Y."/>
            <person name="Levine M."/>
            <person name="Satoh N."/>
            <person name="Rokhsar D.S."/>
        </authorList>
    </citation>
    <scope>NUCLEOTIDE SEQUENCE [LARGE SCALE GENOMIC DNA]</scope>
</reference>
<reference evidence="1" key="2">
    <citation type="journal article" date="2008" name="Genome Biol.">
        <title>Improved genome assembly and evidence-based global gene model set for the chordate Ciona intestinalis: new insight into intron and operon populations.</title>
        <authorList>
            <person name="Satou Y."/>
            <person name="Mineta K."/>
            <person name="Ogasawara M."/>
            <person name="Sasakura Y."/>
            <person name="Shoguchi E."/>
            <person name="Ueno K."/>
            <person name="Yamada L."/>
            <person name="Matsumoto J."/>
            <person name="Wasserscheid J."/>
            <person name="Dewar K."/>
            <person name="Wiley G.B."/>
            <person name="Macmil S.L."/>
            <person name="Roe B.A."/>
            <person name="Zeller R.W."/>
            <person name="Hastings K.E."/>
            <person name="Lemaire P."/>
            <person name="Lindquist E."/>
            <person name="Endo T."/>
            <person name="Hotta K."/>
            <person name="Inaba K."/>
        </authorList>
    </citation>
    <scope>NUCLEOTIDE SEQUENCE [LARGE SCALE GENOMIC DNA]</scope>
    <source>
        <strain evidence="1">wild type</strain>
    </source>
</reference>
<proteinExistence type="predicted"/>
<dbReference type="AlphaFoldDB" id="H2Y2Q7"/>
<organism evidence="1 2">
    <name type="scientific">Ciona intestinalis</name>
    <name type="common">Transparent sea squirt</name>
    <name type="synonym">Ascidia intestinalis</name>
    <dbReference type="NCBI Taxonomy" id="7719"/>
    <lineage>
        <taxon>Eukaryota</taxon>
        <taxon>Metazoa</taxon>
        <taxon>Chordata</taxon>
        <taxon>Tunicata</taxon>
        <taxon>Ascidiacea</taxon>
        <taxon>Phlebobranchia</taxon>
        <taxon>Cionidae</taxon>
        <taxon>Ciona</taxon>
    </lineage>
</organism>
<evidence type="ECO:0000313" key="1">
    <source>
        <dbReference type="Ensembl" id="ENSCINP00000036192.1"/>
    </source>
</evidence>